<accession>A0ABU0DYD5</accession>
<comment type="caution">
    <text evidence="6">The sequence shown here is derived from an EMBL/GenBank/DDBJ whole genome shotgun (WGS) entry which is preliminary data.</text>
</comment>
<name>A0ABU0DYD5_9FIRM</name>
<dbReference type="EMBL" id="JAUSUR010000001">
    <property type="protein sequence ID" value="MDQ0359650.1"/>
    <property type="molecule type" value="Genomic_DNA"/>
</dbReference>
<keyword evidence="5" id="KW-0119">Carbohydrate metabolism</keyword>
<dbReference type="PROSITE" id="PS00160">
    <property type="entry name" value="ALDOLASE_KDPG_KHG_2"/>
    <property type="match status" value="1"/>
</dbReference>
<dbReference type="EC" id="4.1.3.42" evidence="6"/>
<comment type="similarity">
    <text evidence="2">Belongs to the KHG/KDPG aldolase family.</text>
</comment>
<proteinExistence type="inferred from homology"/>
<protein>
    <submittedName>
        <fullName evidence="6">2-dehydro-3-deoxyphosphogluconate aldolase/(4S)-4-hydroxy-2-oxoglutarate aldolase</fullName>
        <ecNumber evidence="6">4.1.2.14</ecNumber>
        <ecNumber evidence="6">4.1.3.42</ecNumber>
    </submittedName>
</protein>
<organism evidence="6 7">
    <name type="scientific">Breznakia pachnodae</name>
    <dbReference type="NCBI Taxonomy" id="265178"/>
    <lineage>
        <taxon>Bacteria</taxon>
        <taxon>Bacillati</taxon>
        <taxon>Bacillota</taxon>
        <taxon>Erysipelotrichia</taxon>
        <taxon>Erysipelotrichales</taxon>
        <taxon>Erysipelotrichaceae</taxon>
        <taxon>Breznakia</taxon>
    </lineage>
</organism>
<dbReference type="InterPro" id="IPR000887">
    <property type="entry name" value="Aldlse_KDPG_KHG"/>
</dbReference>
<dbReference type="RefSeq" id="WP_307404941.1">
    <property type="nucleotide sequence ID" value="NZ_JAUSUR010000001.1"/>
</dbReference>
<dbReference type="InterPro" id="IPR013785">
    <property type="entry name" value="Aldolase_TIM"/>
</dbReference>
<dbReference type="GO" id="GO:0008675">
    <property type="term" value="F:2-dehydro-3-deoxy-phosphogluconate aldolase activity"/>
    <property type="evidence" value="ECO:0007669"/>
    <property type="project" value="UniProtKB-EC"/>
</dbReference>
<evidence type="ECO:0000313" key="7">
    <source>
        <dbReference type="Proteomes" id="UP001230220"/>
    </source>
</evidence>
<comment type="pathway">
    <text evidence="1">Carbohydrate acid metabolism.</text>
</comment>
<dbReference type="GO" id="GO:0106009">
    <property type="term" value="F:(4S)-4-hydroxy-2-oxoglutarate aldolase activity"/>
    <property type="evidence" value="ECO:0007669"/>
    <property type="project" value="UniProtKB-EC"/>
</dbReference>
<sequence length="219" mass="24092">MDREQTIKTIEKEKLIVITRGITGDDLVRLAKALYAGGIRCFEITYDPSDPNTLAEVKSDLQRLDKELNGQLLLGIGTVLTKEQLHNAKEAGAKFIVSPNFNPEIVKETLKLGLVSVPGVMTPTEICAADEAGADFIKFFPAGTLGVKYCKDIYAPIHHVKYLATVGVSEETLREYLDLGFAGAGVSSQLIDKKLRDAGKFDELTKRAKRFVSIVNEYN</sequence>
<dbReference type="EC" id="4.1.2.14" evidence="6"/>
<dbReference type="SUPFAM" id="SSF51569">
    <property type="entry name" value="Aldolase"/>
    <property type="match status" value="1"/>
</dbReference>
<gene>
    <name evidence="6" type="ORF">J2S15_000381</name>
</gene>
<evidence type="ECO:0000256" key="1">
    <source>
        <dbReference type="ARBA" id="ARBA00004761"/>
    </source>
</evidence>
<evidence type="ECO:0000313" key="6">
    <source>
        <dbReference type="EMBL" id="MDQ0359650.1"/>
    </source>
</evidence>
<dbReference type="PANTHER" id="PTHR30246:SF1">
    <property type="entry name" value="2-DEHYDRO-3-DEOXY-6-PHOSPHOGALACTONATE ALDOLASE-RELATED"/>
    <property type="match status" value="1"/>
</dbReference>
<dbReference type="CDD" id="cd00452">
    <property type="entry name" value="KDPG_aldolase"/>
    <property type="match status" value="1"/>
</dbReference>
<keyword evidence="4 6" id="KW-0456">Lyase</keyword>
<evidence type="ECO:0000256" key="2">
    <source>
        <dbReference type="ARBA" id="ARBA00006906"/>
    </source>
</evidence>
<dbReference type="Pfam" id="PF01081">
    <property type="entry name" value="Aldolase"/>
    <property type="match status" value="1"/>
</dbReference>
<comment type="subunit">
    <text evidence="3">Homotrimer.</text>
</comment>
<dbReference type="Proteomes" id="UP001230220">
    <property type="component" value="Unassembled WGS sequence"/>
</dbReference>
<dbReference type="Gene3D" id="3.20.20.70">
    <property type="entry name" value="Aldolase class I"/>
    <property type="match status" value="1"/>
</dbReference>
<dbReference type="PANTHER" id="PTHR30246">
    <property type="entry name" value="2-KETO-3-DEOXY-6-PHOSPHOGLUCONATE ALDOLASE"/>
    <property type="match status" value="1"/>
</dbReference>
<evidence type="ECO:0000256" key="5">
    <source>
        <dbReference type="ARBA" id="ARBA00023277"/>
    </source>
</evidence>
<evidence type="ECO:0000256" key="4">
    <source>
        <dbReference type="ARBA" id="ARBA00023239"/>
    </source>
</evidence>
<evidence type="ECO:0000256" key="3">
    <source>
        <dbReference type="ARBA" id="ARBA00011233"/>
    </source>
</evidence>
<dbReference type="InterPro" id="IPR031338">
    <property type="entry name" value="KDPG/KHG_AS_2"/>
</dbReference>
<reference evidence="6 7" key="1">
    <citation type="submission" date="2023-07" db="EMBL/GenBank/DDBJ databases">
        <title>Genomic Encyclopedia of Type Strains, Phase IV (KMG-IV): sequencing the most valuable type-strain genomes for metagenomic binning, comparative biology and taxonomic classification.</title>
        <authorList>
            <person name="Goeker M."/>
        </authorList>
    </citation>
    <scope>NUCLEOTIDE SEQUENCE [LARGE SCALE GENOMIC DNA]</scope>
    <source>
        <strain evidence="6 7">DSM 16784</strain>
    </source>
</reference>
<keyword evidence="7" id="KW-1185">Reference proteome</keyword>